<feature type="transmembrane region" description="Helical" evidence="9">
    <location>
        <begin position="239"/>
        <end position="258"/>
    </location>
</feature>
<dbReference type="Pfam" id="PF07690">
    <property type="entry name" value="MFS_1"/>
    <property type="match status" value="1"/>
</dbReference>
<evidence type="ECO:0000256" key="9">
    <source>
        <dbReference type="SAM" id="Phobius"/>
    </source>
</evidence>
<comment type="caution">
    <text evidence="11">The sequence shown here is derived from an EMBL/GenBank/DDBJ whole genome shotgun (WGS) entry which is preliminary data.</text>
</comment>
<dbReference type="PANTHER" id="PTHR42718">
    <property type="entry name" value="MAJOR FACILITATOR SUPERFAMILY MULTIDRUG TRANSPORTER MFSC"/>
    <property type="match status" value="1"/>
</dbReference>
<dbReference type="GO" id="GO:0022857">
    <property type="term" value="F:transmembrane transporter activity"/>
    <property type="evidence" value="ECO:0007669"/>
    <property type="project" value="InterPro"/>
</dbReference>
<evidence type="ECO:0000256" key="8">
    <source>
        <dbReference type="SAM" id="MobiDB-lite"/>
    </source>
</evidence>
<comment type="subcellular location">
    <subcellularLocation>
        <location evidence="1">Cell membrane</location>
        <topology evidence="1">Multi-pass membrane protein</topology>
    </subcellularLocation>
</comment>
<accession>A0A7K1LI48</accession>
<feature type="region of interest" description="Disordered" evidence="8">
    <location>
        <begin position="1"/>
        <end position="31"/>
    </location>
</feature>
<keyword evidence="7 9" id="KW-0472">Membrane</keyword>
<feature type="transmembrane region" description="Helical" evidence="9">
    <location>
        <begin position="55"/>
        <end position="79"/>
    </location>
</feature>
<dbReference type="EMBL" id="WOGT01000003">
    <property type="protein sequence ID" value="MUN54864.1"/>
    <property type="molecule type" value="Genomic_DNA"/>
</dbReference>
<feature type="transmembrane region" description="Helical" evidence="9">
    <location>
        <begin position="179"/>
        <end position="197"/>
    </location>
</feature>
<evidence type="ECO:0000256" key="2">
    <source>
        <dbReference type="ARBA" id="ARBA00008537"/>
    </source>
</evidence>
<feature type="transmembrane region" description="Helical" evidence="9">
    <location>
        <begin position="270"/>
        <end position="292"/>
    </location>
</feature>
<dbReference type="InterPro" id="IPR020846">
    <property type="entry name" value="MFS_dom"/>
</dbReference>
<dbReference type="AlphaFoldDB" id="A0A7K1LI48"/>
<dbReference type="FunFam" id="1.20.1720.10:FF:000021">
    <property type="entry name" value="Drug resistance transporter, EmrB/QacA subfamily"/>
    <property type="match status" value="1"/>
</dbReference>
<dbReference type="PROSITE" id="PS50850">
    <property type="entry name" value="MFS"/>
    <property type="match status" value="1"/>
</dbReference>
<dbReference type="InterPro" id="IPR011701">
    <property type="entry name" value="MFS"/>
</dbReference>
<organism evidence="11 12">
    <name type="scientific">Rothia koreensis</name>
    <dbReference type="NCBI Taxonomy" id="592378"/>
    <lineage>
        <taxon>Bacteria</taxon>
        <taxon>Bacillati</taxon>
        <taxon>Actinomycetota</taxon>
        <taxon>Actinomycetes</taxon>
        <taxon>Micrococcales</taxon>
        <taxon>Micrococcaceae</taxon>
        <taxon>Rothia</taxon>
    </lineage>
</organism>
<feature type="transmembrane region" description="Helical" evidence="9">
    <location>
        <begin position="209"/>
        <end position="227"/>
    </location>
</feature>
<dbReference type="PRINTS" id="PR01036">
    <property type="entry name" value="TCRTETB"/>
</dbReference>
<dbReference type="OrthoDB" id="7375466at2"/>
<evidence type="ECO:0000256" key="5">
    <source>
        <dbReference type="ARBA" id="ARBA00022692"/>
    </source>
</evidence>
<feature type="compositionally biased region" description="Polar residues" evidence="8">
    <location>
        <begin position="1"/>
        <end position="13"/>
    </location>
</feature>
<evidence type="ECO:0000256" key="6">
    <source>
        <dbReference type="ARBA" id="ARBA00022989"/>
    </source>
</evidence>
<feature type="transmembrane region" description="Helical" evidence="9">
    <location>
        <begin position="507"/>
        <end position="524"/>
    </location>
</feature>
<keyword evidence="6 9" id="KW-1133">Transmembrane helix</keyword>
<evidence type="ECO:0000259" key="10">
    <source>
        <dbReference type="PROSITE" id="PS50850"/>
    </source>
</evidence>
<feature type="transmembrane region" description="Helical" evidence="9">
    <location>
        <begin position="91"/>
        <end position="109"/>
    </location>
</feature>
<dbReference type="GO" id="GO:0005886">
    <property type="term" value="C:plasma membrane"/>
    <property type="evidence" value="ECO:0007669"/>
    <property type="project" value="UniProtKB-SubCell"/>
</dbReference>
<dbReference type="SUPFAM" id="SSF103473">
    <property type="entry name" value="MFS general substrate transporter"/>
    <property type="match status" value="1"/>
</dbReference>
<feature type="transmembrane region" description="Helical" evidence="9">
    <location>
        <begin position="349"/>
        <end position="370"/>
    </location>
</feature>
<keyword evidence="12" id="KW-1185">Reference proteome</keyword>
<dbReference type="RefSeq" id="WP_129314915.1">
    <property type="nucleotide sequence ID" value="NZ_NOIQ01000003.1"/>
</dbReference>
<keyword evidence="4" id="KW-1003">Cell membrane</keyword>
<gene>
    <name evidence="11" type="ORF">GMA10_06510</name>
</gene>
<proteinExistence type="inferred from homology"/>
<evidence type="ECO:0000256" key="3">
    <source>
        <dbReference type="ARBA" id="ARBA00022448"/>
    </source>
</evidence>
<protein>
    <submittedName>
        <fullName evidence="11">DHA2 family efflux MFS transporter permease subunit</fullName>
    </submittedName>
</protein>
<feature type="transmembrane region" description="Helical" evidence="9">
    <location>
        <begin position="121"/>
        <end position="140"/>
    </location>
</feature>
<dbReference type="Gene3D" id="1.20.1250.20">
    <property type="entry name" value="MFS general substrate transporter like domains"/>
    <property type="match status" value="1"/>
</dbReference>
<dbReference type="InterPro" id="IPR036259">
    <property type="entry name" value="MFS_trans_sf"/>
</dbReference>
<evidence type="ECO:0000256" key="1">
    <source>
        <dbReference type="ARBA" id="ARBA00004651"/>
    </source>
</evidence>
<keyword evidence="5 9" id="KW-0812">Transmembrane</keyword>
<feature type="transmembrane region" description="Helical" evidence="9">
    <location>
        <begin position="442"/>
        <end position="463"/>
    </location>
</feature>
<comment type="similarity">
    <text evidence="2">Belongs to the major facilitator superfamily. EmrB family.</text>
</comment>
<reference evidence="11 12" key="1">
    <citation type="submission" date="2019-12" db="EMBL/GenBank/DDBJ databases">
        <authorList>
            <person name="Li J."/>
            <person name="Shi Y."/>
            <person name="Xu G."/>
            <person name="Xiao D."/>
            <person name="Ran X."/>
        </authorList>
    </citation>
    <scope>NUCLEOTIDE SEQUENCE [LARGE SCALE GENOMIC DNA]</scope>
    <source>
        <strain evidence="11 12">JCM 15915</strain>
    </source>
</reference>
<feature type="transmembrane region" description="Helical" evidence="9">
    <location>
        <begin position="313"/>
        <end position="337"/>
    </location>
</feature>
<dbReference type="CDD" id="cd17321">
    <property type="entry name" value="MFS_MMR_MDR_like"/>
    <property type="match status" value="1"/>
</dbReference>
<feature type="transmembrane region" description="Helical" evidence="9">
    <location>
        <begin position="146"/>
        <end position="167"/>
    </location>
</feature>
<dbReference type="NCBIfam" id="TIGR00711">
    <property type="entry name" value="efflux_EmrB"/>
    <property type="match status" value="1"/>
</dbReference>
<evidence type="ECO:0000313" key="11">
    <source>
        <dbReference type="EMBL" id="MUN54864.1"/>
    </source>
</evidence>
<evidence type="ECO:0000256" key="4">
    <source>
        <dbReference type="ARBA" id="ARBA00022475"/>
    </source>
</evidence>
<feature type="transmembrane region" description="Helical" evidence="9">
    <location>
        <begin position="377"/>
        <end position="396"/>
    </location>
</feature>
<sequence>MNSEYTPRHSSAATAKAGSPTGESADTSTRARKDLDTAHENKAHGKGEDKQAWSALWAIVIGFFMILIDSTIVSTAMPAIMNHFDTGINKVVWVTSAYLLAYAVPLLVTGRLGDRIGPGRMYLGGLALFTAASLWCGLSGTIEMLIVARVFQGLGAAVMTPQTMAIITRLFPAERRGPAMGVWGATAGVASLLGPILGGLLVDGLGWEWIFFVNIPVGIFAFVRAWQKIPKLEIHAHRMDYVGVVLSAIAMFLIVYGIQEGHGHDWGAVWGPITVPELIIAGVVIFALFIVWQRVTSTEPLIPLGLFRDRNFSLGNAAIGMVGLMIVSFVLPLMLYFQLVCGMSPTEAALMIAPMAIVSGALAPVVGGLITAARAPFIAVFGLLMNVLGLVGYWFFMSPDASIWVLLIPSFVMGIGGACMWSPISITTTRDLAPKQAGAGSGVFNTTRQVGAVLGSSLIAMMMENRIAAHLPQMAGQSAQGGEAAAGSSQLPDMLRDGYTTAMGESILLPAAAVLVGAVVAAFFRPRAKGARRVS</sequence>
<evidence type="ECO:0000313" key="12">
    <source>
        <dbReference type="Proteomes" id="UP000462152"/>
    </source>
</evidence>
<dbReference type="PANTHER" id="PTHR42718:SF42">
    <property type="entry name" value="EXPORT PROTEIN"/>
    <property type="match status" value="1"/>
</dbReference>
<evidence type="ECO:0000256" key="7">
    <source>
        <dbReference type="ARBA" id="ARBA00023136"/>
    </source>
</evidence>
<feature type="transmembrane region" description="Helical" evidence="9">
    <location>
        <begin position="402"/>
        <end position="421"/>
    </location>
</feature>
<dbReference type="Proteomes" id="UP000462152">
    <property type="component" value="Unassembled WGS sequence"/>
</dbReference>
<name>A0A7K1LI48_9MICC</name>
<dbReference type="InterPro" id="IPR004638">
    <property type="entry name" value="EmrB-like"/>
</dbReference>
<dbReference type="Gene3D" id="1.20.1720.10">
    <property type="entry name" value="Multidrug resistance protein D"/>
    <property type="match status" value="1"/>
</dbReference>
<feature type="domain" description="Major facilitator superfamily (MFS) profile" evidence="10">
    <location>
        <begin position="55"/>
        <end position="529"/>
    </location>
</feature>
<keyword evidence="3" id="KW-0813">Transport</keyword>